<dbReference type="GO" id="GO:0016491">
    <property type="term" value="F:oxidoreductase activity"/>
    <property type="evidence" value="ECO:0007669"/>
    <property type="project" value="UniProtKB-KW"/>
</dbReference>
<dbReference type="Pfam" id="PF02628">
    <property type="entry name" value="COX15-CtaA"/>
    <property type="match status" value="1"/>
</dbReference>
<dbReference type="GO" id="GO:0016020">
    <property type="term" value="C:membrane"/>
    <property type="evidence" value="ECO:0007669"/>
    <property type="project" value="UniProtKB-SubCell"/>
</dbReference>
<gene>
    <name evidence="13" type="ORF">PYK22_02196</name>
</gene>
<dbReference type="PANTHER" id="PTHR35457:SF1">
    <property type="entry name" value="HEME A SYNTHASE"/>
    <property type="match status" value="1"/>
</dbReference>
<keyword evidence="5 12" id="KW-1133">Transmembrane helix</keyword>
<evidence type="ECO:0000256" key="8">
    <source>
        <dbReference type="ARBA" id="ARBA00023133"/>
    </source>
</evidence>
<sequence>MENVSSVERGRSAANRFAAFAWAVLVVNIAVILWGAYVRATGSGAGCGSHWPLCNGEVIPRSPRAETLIEFTHRATSGLALLLVVALFFWARRIYPRGRIVRRAATASLIFMLAEALIGAGLVLFELVAHDRSLARALSLAAHLVNTFLLLAAMALTAWWAQVDGEFRWLYNRIVAAILAVGLVGMILVGMSGAVAALGDTLFPADSLREGLLQDVSPAAHFLVRLRVLHPLLAVSIGVYLLFVAGALAFWRKERSVRRLARAVLSLLAIQIGAGVINLILLAPVWLQLVHLLLADLLWVTLVLLSASALTRVGDRPQLDARSRP</sequence>
<evidence type="ECO:0000256" key="12">
    <source>
        <dbReference type="SAM" id="Phobius"/>
    </source>
</evidence>
<dbReference type="OrthoDB" id="9816428at2"/>
<feature type="transmembrane region" description="Helical" evidence="12">
    <location>
        <begin position="103"/>
        <end position="125"/>
    </location>
</feature>
<evidence type="ECO:0000256" key="7">
    <source>
        <dbReference type="ARBA" id="ARBA00023004"/>
    </source>
</evidence>
<keyword evidence="9 12" id="KW-0472">Membrane</keyword>
<evidence type="ECO:0000256" key="3">
    <source>
        <dbReference type="ARBA" id="ARBA00022692"/>
    </source>
</evidence>
<feature type="transmembrane region" description="Helical" evidence="12">
    <location>
        <begin position="17"/>
        <end position="37"/>
    </location>
</feature>
<keyword evidence="2" id="KW-1003">Cell membrane</keyword>
<dbReference type="InterPro" id="IPR003780">
    <property type="entry name" value="COX15/CtaA_fam"/>
</dbReference>
<dbReference type="AlphaFoldDB" id="A0A0B6X0V9"/>
<feature type="transmembrane region" description="Helical" evidence="12">
    <location>
        <begin position="174"/>
        <end position="198"/>
    </location>
</feature>
<keyword evidence="3 12" id="KW-0812">Transmembrane</keyword>
<evidence type="ECO:0000256" key="9">
    <source>
        <dbReference type="ARBA" id="ARBA00023136"/>
    </source>
</evidence>
<accession>A0A0B6X0V9</accession>
<keyword evidence="10" id="KW-1015">Disulfide bond</keyword>
<evidence type="ECO:0000256" key="5">
    <source>
        <dbReference type="ARBA" id="ARBA00022989"/>
    </source>
</evidence>
<keyword evidence="8" id="KW-0350">Heme biosynthesis</keyword>
<feature type="transmembrane region" description="Helical" evidence="12">
    <location>
        <begin position="263"/>
        <end position="287"/>
    </location>
</feature>
<dbReference type="RefSeq" id="WP_041977150.1">
    <property type="nucleotide sequence ID" value="NZ_CBXV010000007.1"/>
</dbReference>
<dbReference type="Proteomes" id="UP000031518">
    <property type="component" value="Unassembled WGS sequence"/>
</dbReference>
<dbReference type="InterPro" id="IPR050450">
    <property type="entry name" value="COX15/CtaA_HemeA_synthase"/>
</dbReference>
<dbReference type="PANTHER" id="PTHR35457">
    <property type="entry name" value="HEME A SYNTHASE"/>
    <property type="match status" value="1"/>
</dbReference>
<evidence type="ECO:0000256" key="4">
    <source>
        <dbReference type="ARBA" id="ARBA00022723"/>
    </source>
</evidence>
<reference evidence="13 14" key="1">
    <citation type="submission" date="2013-12" db="EMBL/GenBank/DDBJ databases">
        <authorList>
            <person name="Stott M."/>
        </authorList>
    </citation>
    <scope>NUCLEOTIDE SEQUENCE [LARGE SCALE GENOMIC DNA]</scope>
    <source>
        <strain evidence="13 14">K22</strain>
    </source>
</reference>
<comment type="subcellular location">
    <subcellularLocation>
        <location evidence="1">Membrane</location>
        <topology evidence="1">Multi-pass membrane protein</topology>
    </subcellularLocation>
</comment>
<dbReference type="STRING" id="454194.PYK22_02196"/>
<dbReference type="EMBL" id="CBXV010000007">
    <property type="protein sequence ID" value="CDM66184.1"/>
    <property type="molecule type" value="Genomic_DNA"/>
</dbReference>
<dbReference type="GO" id="GO:0046872">
    <property type="term" value="F:metal ion binding"/>
    <property type="evidence" value="ECO:0007669"/>
    <property type="project" value="UniProtKB-KW"/>
</dbReference>
<evidence type="ECO:0000313" key="13">
    <source>
        <dbReference type="EMBL" id="CDM66184.1"/>
    </source>
</evidence>
<reference evidence="13 14" key="2">
    <citation type="submission" date="2015-01" db="EMBL/GenBank/DDBJ databases">
        <title>Complete genome sequence of Pyrinomonas methylaliphatogenes type strain K22T.</title>
        <authorList>
            <person name="Lee K.C.Y."/>
            <person name="Power J.F."/>
            <person name="Dunfield P.F."/>
            <person name="Morgan X.C."/>
            <person name="Huttenhower C."/>
            <person name="Stott M.B."/>
        </authorList>
    </citation>
    <scope>NUCLEOTIDE SEQUENCE [LARGE SCALE GENOMIC DNA]</scope>
    <source>
        <strain evidence="13 14">K22</strain>
    </source>
</reference>
<keyword evidence="4" id="KW-0479">Metal-binding</keyword>
<evidence type="ECO:0000256" key="10">
    <source>
        <dbReference type="ARBA" id="ARBA00023157"/>
    </source>
</evidence>
<evidence type="ECO:0000313" key="14">
    <source>
        <dbReference type="Proteomes" id="UP000031518"/>
    </source>
</evidence>
<dbReference type="GO" id="GO:0006784">
    <property type="term" value="P:heme A biosynthetic process"/>
    <property type="evidence" value="ECO:0007669"/>
    <property type="project" value="InterPro"/>
</dbReference>
<evidence type="ECO:0000256" key="1">
    <source>
        <dbReference type="ARBA" id="ARBA00004141"/>
    </source>
</evidence>
<feature type="transmembrane region" description="Helical" evidence="12">
    <location>
        <begin position="71"/>
        <end position="91"/>
    </location>
</feature>
<evidence type="ECO:0000256" key="2">
    <source>
        <dbReference type="ARBA" id="ARBA00022475"/>
    </source>
</evidence>
<feature type="transmembrane region" description="Helical" evidence="12">
    <location>
        <begin position="232"/>
        <end position="251"/>
    </location>
</feature>
<feature type="transmembrane region" description="Helical" evidence="12">
    <location>
        <begin position="293"/>
        <end position="314"/>
    </location>
</feature>
<keyword evidence="6" id="KW-0560">Oxidoreductase</keyword>
<feature type="transmembrane region" description="Helical" evidence="12">
    <location>
        <begin position="137"/>
        <end position="162"/>
    </location>
</feature>
<protein>
    <submittedName>
        <fullName evidence="13">Uncharacterized protein required for cytochrome oxidase assembly</fullName>
    </submittedName>
</protein>
<keyword evidence="14" id="KW-1185">Reference proteome</keyword>
<evidence type="ECO:0000256" key="6">
    <source>
        <dbReference type="ARBA" id="ARBA00023002"/>
    </source>
</evidence>
<keyword evidence="7" id="KW-0408">Iron</keyword>
<organism evidence="13 14">
    <name type="scientific">Pyrinomonas methylaliphatogenes</name>
    <dbReference type="NCBI Taxonomy" id="454194"/>
    <lineage>
        <taxon>Bacteria</taxon>
        <taxon>Pseudomonadati</taxon>
        <taxon>Acidobacteriota</taxon>
        <taxon>Blastocatellia</taxon>
        <taxon>Blastocatellales</taxon>
        <taxon>Pyrinomonadaceae</taxon>
        <taxon>Pyrinomonas</taxon>
    </lineage>
</organism>
<evidence type="ECO:0000256" key="11">
    <source>
        <dbReference type="ARBA" id="ARBA00023444"/>
    </source>
</evidence>
<comment type="pathway">
    <text evidence="11">Porphyrin-containing compound metabolism.</text>
</comment>
<name>A0A0B6X0V9_9BACT</name>
<proteinExistence type="predicted"/>